<dbReference type="PANTHER" id="PTHR30012">
    <property type="entry name" value="GENERAL SECRETION PATHWAY PROTEIN"/>
    <property type="match status" value="1"/>
</dbReference>
<organism evidence="10 11">
    <name type="scientific">Candidatus Desulfobacillus denitrificans</name>
    <dbReference type="NCBI Taxonomy" id="2608985"/>
    <lineage>
        <taxon>Bacteria</taxon>
        <taxon>Pseudomonadati</taxon>
        <taxon>Pseudomonadota</taxon>
        <taxon>Betaproteobacteria</taxon>
        <taxon>Candidatus Desulfobacillus</taxon>
    </lineage>
</organism>
<feature type="transmembrane region" description="Helical" evidence="8">
    <location>
        <begin position="224"/>
        <end position="245"/>
    </location>
</feature>
<evidence type="ECO:0000256" key="5">
    <source>
        <dbReference type="ARBA" id="ARBA00022692"/>
    </source>
</evidence>
<gene>
    <name evidence="10" type="ORF">DSYM_04740</name>
</gene>
<sequence>MPHFAYVGRDAQGQRVEGMMEGAASSLVAEHLAQSGITPIRIAESAAPAESFARQLARLLDRQKAGFIDVLLFSRQMYTLMKAGVPIMRALAGLQESAMNRAFAAVIQDLREALDSGRELSQALARNPGVFGSFYVAMVRVGETTGRLEEIFLQLFHHLEFQKFMRDQVKSALRYPSFVVLAMAIALVIINIFVIPAFAKVFKGFNAELPFMTRLLIGFSDFTLAWWPAVLAVLAVAVFAFRMFVKTKDGRLAWDRFKLRIPVAGKIIRKATLARFARSFAMATRSGVPIVQGLSLTGQVVENAWIERSSRTCAWASSAARACCAPPPPPACSPRWCCRW</sequence>
<dbReference type="GO" id="GO:0005886">
    <property type="term" value="C:plasma membrane"/>
    <property type="evidence" value="ECO:0007669"/>
    <property type="project" value="UniProtKB-SubCell"/>
</dbReference>
<reference evidence="10" key="1">
    <citation type="journal article" name="DNA Res.">
        <title>The physiological potential of anammox bacteria as revealed by their core genome structure.</title>
        <authorList>
            <person name="Okubo T."/>
            <person name="Toyoda A."/>
            <person name="Fukuhara K."/>
            <person name="Uchiyama I."/>
            <person name="Harigaya Y."/>
            <person name="Kuroiwa M."/>
            <person name="Suzuki T."/>
            <person name="Murakami Y."/>
            <person name="Suwa Y."/>
            <person name="Takami H."/>
        </authorList>
    </citation>
    <scope>NUCLEOTIDE SEQUENCE</scope>
    <source>
        <strain evidence="10">317325-3</strain>
    </source>
</reference>
<dbReference type="FunFam" id="1.20.81.30:FF:000001">
    <property type="entry name" value="Type II secretion system protein F"/>
    <property type="match status" value="1"/>
</dbReference>
<comment type="subcellular location">
    <subcellularLocation>
        <location evidence="1">Cell inner membrane</location>
        <topology evidence="1">Multi-pass membrane protein</topology>
    </subcellularLocation>
</comment>
<evidence type="ECO:0000256" key="8">
    <source>
        <dbReference type="SAM" id="Phobius"/>
    </source>
</evidence>
<dbReference type="KEGG" id="ddz:DSYM_04740"/>
<dbReference type="Gene3D" id="1.20.81.30">
    <property type="entry name" value="Type II secretion system (T2SS), domain F"/>
    <property type="match status" value="2"/>
</dbReference>
<dbReference type="EMBL" id="AP021857">
    <property type="protein sequence ID" value="BBO19775.1"/>
    <property type="molecule type" value="Genomic_DNA"/>
</dbReference>
<dbReference type="Pfam" id="PF00482">
    <property type="entry name" value="T2SSF"/>
    <property type="match status" value="1"/>
</dbReference>
<evidence type="ECO:0000256" key="6">
    <source>
        <dbReference type="ARBA" id="ARBA00022989"/>
    </source>
</evidence>
<comment type="similarity">
    <text evidence="2">Belongs to the GSP F family.</text>
</comment>
<keyword evidence="5 8" id="KW-0812">Transmembrane</keyword>
<accession>A0A809R643</accession>
<evidence type="ECO:0000256" key="2">
    <source>
        <dbReference type="ARBA" id="ARBA00005745"/>
    </source>
</evidence>
<protein>
    <submittedName>
        <fullName evidence="10">MSHA biogenesis protein MshG</fullName>
    </submittedName>
</protein>
<proteinExistence type="inferred from homology"/>
<dbReference type="AlphaFoldDB" id="A0A809R643"/>
<evidence type="ECO:0000313" key="10">
    <source>
        <dbReference type="EMBL" id="BBO19775.1"/>
    </source>
</evidence>
<dbReference type="InterPro" id="IPR042094">
    <property type="entry name" value="T2SS_GspF_sf"/>
</dbReference>
<evidence type="ECO:0000256" key="7">
    <source>
        <dbReference type="ARBA" id="ARBA00023136"/>
    </source>
</evidence>
<dbReference type="GO" id="GO:0015628">
    <property type="term" value="P:protein secretion by the type II secretion system"/>
    <property type="evidence" value="ECO:0007669"/>
    <property type="project" value="TreeGrafter"/>
</dbReference>
<keyword evidence="7 8" id="KW-0472">Membrane</keyword>
<keyword evidence="3" id="KW-1003">Cell membrane</keyword>
<keyword evidence="4" id="KW-0997">Cell inner membrane</keyword>
<dbReference type="InterPro" id="IPR003004">
    <property type="entry name" value="GspF/PilC"/>
</dbReference>
<evidence type="ECO:0000256" key="3">
    <source>
        <dbReference type="ARBA" id="ARBA00022475"/>
    </source>
</evidence>
<dbReference type="Proteomes" id="UP000662914">
    <property type="component" value="Chromosome"/>
</dbReference>
<name>A0A809R643_9PROT</name>
<keyword evidence="6 8" id="KW-1133">Transmembrane helix</keyword>
<feature type="domain" description="Type II secretion system protein GspF" evidence="9">
    <location>
        <begin position="73"/>
        <end position="196"/>
    </location>
</feature>
<evidence type="ECO:0000313" key="11">
    <source>
        <dbReference type="Proteomes" id="UP000662914"/>
    </source>
</evidence>
<dbReference type="PANTHER" id="PTHR30012:SF4">
    <property type="entry name" value="MSHA BIOGENESIS PROTEIN MSHG"/>
    <property type="match status" value="1"/>
</dbReference>
<feature type="transmembrane region" description="Helical" evidence="8">
    <location>
        <begin position="175"/>
        <end position="199"/>
    </location>
</feature>
<dbReference type="InterPro" id="IPR018076">
    <property type="entry name" value="T2SS_GspF_dom"/>
</dbReference>
<evidence type="ECO:0000259" key="9">
    <source>
        <dbReference type="Pfam" id="PF00482"/>
    </source>
</evidence>
<evidence type="ECO:0000256" key="4">
    <source>
        <dbReference type="ARBA" id="ARBA00022519"/>
    </source>
</evidence>
<evidence type="ECO:0000256" key="1">
    <source>
        <dbReference type="ARBA" id="ARBA00004429"/>
    </source>
</evidence>